<dbReference type="OrthoDB" id="4084909at2759"/>
<reference evidence="2 3" key="1">
    <citation type="submission" date="2018-06" db="EMBL/GenBank/DDBJ databases">
        <title>Whole genome sequencing of Candida tropicalis (genome annotated by CSBL at Korea University).</title>
        <authorList>
            <person name="Ahn J."/>
        </authorList>
    </citation>
    <scope>NUCLEOTIDE SEQUENCE [LARGE SCALE GENOMIC DNA]</scope>
    <source>
        <strain evidence="2 3">ATCC 20962</strain>
    </source>
</reference>
<gene>
    <name evidence="2" type="ORF">Cantr_09736</name>
</gene>
<sequence>MDPTILELNTRINNLELTVSQKGGNDADTLSSQISALKLKLASVYQTHPEFERLNELNTRLKTLNKTAPRQEDDGVSDEVKLETVNLHRNEILETYPAIVELLNIQYASIINNINNAIMTTDIQNNTEVLVSKRNQLEHITKLYQILNVKSMLIVERYTELCLRDNKFWVELEKQLEGLNQKIKQIEDTKKQHNKY</sequence>
<evidence type="ECO:0000313" key="2">
    <source>
        <dbReference type="EMBL" id="RCK63332.1"/>
    </source>
</evidence>
<name>A0A367YE86_9ASCO</name>
<accession>A0A367YE86</accession>
<evidence type="ECO:0000313" key="3">
    <source>
        <dbReference type="Proteomes" id="UP000253472"/>
    </source>
</evidence>
<dbReference type="Proteomes" id="UP000253472">
    <property type="component" value="Unassembled WGS sequence"/>
</dbReference>
<comment type="caution">
    <text evidence="2">The sequence shown here is derived from an EMBL/GenBank/DDBJ whole genome shotgun (WGS) entry which is preliminary data.</text>
</comment>
<organism evidence="2 3">
    <name type="scientific">Candida viswanathii</name>
    <dbReference type="NCBI Taxonomy" id="5486"/>
    <lineage>
        <taxon>Eukaryota</taxon>
        <taxon>Fungi</taxon>
        <taxon>Dikarya</taxon>
        <taxon>Ascomycota</taxon>
        <taxon>Saccharomycotina</taxon>
        <taxon>Pichiomycetes</taxon>
        <taxon>Debaryomycetaceae</taxon>
        <taxon>Candida/Lodderomyces clade</taxon>
        <taxon>Candida</taxon>
    </lineage>
</organism>
<proteinExistence type="predicted"/>
<keyword evidence="1" id="KW-0175">Coiled coil</keyword>
<dbReference type="EMBL" id="QLNQ01000024">
    <property type="protein sequence ID" value="RCK63332.1"/>
    <property type="molecule type" value="Genomic_DNA"/>
</dbReference>
<dbReference type="AlphaFoldDB" id="A0A367YE86"/>
<keyword evidence="3" id="KW-1185">Reference proteome</keyword>
<protein>
    <submittedName>
        <fullName evidence="2">Uncharacterized protein</fullName>
    </submittedName>
</protein>
<evidence type="ECO:0000256" key="1">
    <source>
        <dbReference type="SAM" id="Coils"/>
    </source>
</evidence>
<feature type="coiled-coil region" evidence="1">
    <location>
        <begin position="169"/>
        <end position="196"/>
    </location>
</feature>